<dbReference type="AlphaFoldDB" id="A0A9N7YCR5"/>
<keyword evidence="3" id="KW-1185">Reference proteome</keyword>
<feature type="compositionally biased region" description="Basic and acidic residues" evidence="1">
    <location>
        <begin position="87"/>
        <end position="104"/>
    </location>
</feature>
<evidence type="ECO:0000313" key="2">
    <source>
        <dbReference type="EMBL" id="CAB1421502.1"/>
    </source>
</evidence>
<accession>A0A9N7YCR5</accession>
<comment type="caution">
    <text evidence="2">The sequence shown here is derived from an EMBL/GenBank/DDBJ whole genome shotgun (WGS) entry which is preliminary data.</text>
</comment>
<feature type="region of interest" description="Disordered" evidence="1">
    <location>
        <begin position="79"/>
        <end position="104"/>
    </location>
</feature>
<name>A0A9N7YCR5_PLEPL</name>
<evidence type="ECO:0000313" key="3">
    <source>
        <dbReference type="Proteomes" id="UP001153269"/>
    </source>
</evidence>
<evidence type="ECO:0000256" key="1">
    <source>
        <dbReference type="SAM" id="MobiDB-lite"/>
    </source>
</evidence>
<dbReference type="EMBL" id="CADEAL010000526">
    <property type="protein sequence ID" value="CAB1421502.1"/>
    <property type="molecule type" value="Genomic_DNA"/>
</dbReference>
<organism evidence="2 3">
    <name type="scientific">Pleuronectes platessa</name>
    <name type="common">European plaice</name>
    <dbReference type="NCBI Taxonomy" id="8262"/>
    <lineage>
        <taxon>Eukaryota</taxon>
        <taxon>Metazoa</taxon>
        <taxon>Chordata</taxon>
        <taxon>Craniata</taxon>
        <taxon>Vertebrata</taxon>
        <taxon>Euteleostomi</taxon>
        <taxon>Actinopterygii</taxon>
        <taxon>Neopterygii</taxon>
        <taxon>Teleostei</taxon>
        <taxon>Neoteleostei</taxon>
        <taxon>Acanthomorphata</taxon>
        <taxon>Carangaria</taxon>
        <taxon>Pleuronectiformes</taxon>
        <taxon>Pleuronectoidei</taxon>
        <taxon>Pleuronectidae</taxon>
        <taxon>Pleuronectes</taxon>
    </lineage>
</organism>
<protein>
    <submittedName>
        <fullName evidence="2">Uncharacterized protein</fullName>
    </submittedName>
</protein>
<dbReference type="Proteomes" id="UP001153269">
    <property type="component" value="Unassembled WGS sequence"/>
</dbReference>
<reference evidence="2" key="1">
    <citation type="submission" date="2020-03" db="EMBL/GenBank/DDBJ databases">
        <authorList>
            <person name="Weist P."/>
        </authorList>
    </citation>
    <scope>NUCLEOTIDE SEQUENCE</scope>
</reference>
<gene>
    <name evidence="2" type="ORF">PLEPLA_LOCUS9388</name>
</gene>
<sequence length="113" mass="12646">MQMGRVGFEPATSCWGIYHLGHVAPRHTLPGLRSPVCLCPCPCPSVPLILSSSGYFHTTNEPSRRSILHQTCVGSGEIYRGSRTQHRNQDTGRDQQRDRDQDSGRARCFIFGF</sequence>
<proteinExistence type="predicted"/>